<evidence type="ECO:0000256" key="6">
    <source>
        <dbReference type="ARBA" id="ARBA00023284"/>
    </source>
</evidence>
<accession>A0A1B6MRD9</accession>
<keyword evidence="3" id="KW-0575">Peroxidase</keyword>
<organism evidence="10">
    <name type="scientific">Graphocephala atropunctata</name>
    <dbReference type="NCBI Taxonomy" id="36148"/>
    <lineage>
        <taxon>Eukaryota</taxon>
        <taxon>Metazoa</taxon>
        <taxon>Ecdysozoa</taxon>
        <taxon>Arthropoda</taxon>
        <taxon>Hexapoda</taxon>
        <taxon>Insecta</taxon>
        <taxon>Pterygota</taxon>
        <taxon>Neoptera</taxon>
        <taxon>Paraneoptera</taxon>
        <taxon>Hemiptera</taxon>
        <taxon>Auchenorrhyncha</taxon>
        <taxon>Membracoidea</taxon>
        <taxon>Cicadellidae</taxon>
        <taxon>Cicadellinae</taxon>
        <taxon>Cicadellini</taxon>
        <taxon>Graphocephala</taxon>
    </lineage>
</organism>
<name>A0A1B6MRD9_9HEMI</name>
<evidence type="ECO:0000256" key="1">
    <source>
        <dbReference type="ARBA" id="ARBA00009796"/>
    </source>
</evidence>
<evidence type="ECO:0000256" key="2">
    <source>
        <dbReference type="ARBA" id="ARBA00013017"/>
    </source>
</evidence>
<keyword evidence="6" id="KW-0676">Redox-active center</keyword>
<keyword evidence="4" id="KW-0049">Antioxidant</keyword>
<dbReference type="Pfam" id="PF00578">
    <property type="entry name" value="AhpC-TSA"/>
    <property type="match status" value="1"/>
</dbReference>
<dbReference type="GO" id="GO:0008379">
    <property type="term" value="F:thioredoxin peroxidase activity"/>
    <property type="evidence" value="ECO:0007669"/>
    <property type="project" value="TreeGrafter"/>
</dbReference>
<evidence type="ECO:0000256" key="8">
    <source>
        <dbReference type="SAM" id="MobiDB-lite"/>
    </source>
</evidence>
<evidence type="ECO:0000256" key="3">
    <source>
        <dbReference type="ARBA" id="ARBA00022559"/>
    </source>
</evidence>
<dbReference type="GO" id="GO:0042744">
    <property type="term" value="P:hydrogen peroxide catabolic process"/>
    <property type="evidence" value="ECO:0007669"/>
    <property type="project" value="TreeGrafter"/>
</dbReference>
<dbReference type="PANTHER" id="PTHR10681:SF171">
    <property type="entry name" value="PEROXIREDOXIN 4"/>
    <property type="match status" value="1"/>
</dbReference>
<dbReference type="PROSITE" id="PS51352">
    <property type="entry name" value="THIOREDOXIN_2"/>
    <property type="match status" value="1"/>
</dbReference>
<feature type="domain" description="Thioredoxin" evidence="9">
    <location>
        <begin position="210"/>
        <end position="368"/>
    </location>
</feature>
<dbReference type="CDD" id="cd03015">
    <property type="entry name" value="PRX_Typ2cys"/>
    <property type="match status" value="1"/>
</dbReference>
<feature type="region of interest" description="Disordered" evidence="8">
    <location>
        <begin position="116"/>
        <end position="176"/>
    </location>
</feature>
<dbReference type="GO" id="GO:0045454">
    <property type="term" value="P:cell redox homeostasis"/>
    <property type="evidence" value="ECO:0007669"/>
    <property type="project" value="TreeGrafter"/>
</dbReference>
<reference evidence="10" key="1">
    <citation type="submission" date="2015-11" db="EMBL/GenBank/DDBJ databases">
        <title>De novo transcriptome assembly of four potential Pierce s Disease insect vectors from Arizona vineyards.</title>
        <authorList>
            <person name="Tassone E.E."/>
        </authorList>
    </citation>
    <scope>NUCLEOTIDE SEQUENCE</scope>
</reference>
<dbReference type="GO" id="GO:0006979">
    <property type="term" value="P:response to oxidative stress"/>
    <property type="evidence" value="ECO:0007669"/>
    <property type="project" value="TreeGrafter"/>
</dbReference>
<gene>
    <name evidence="10" type="ORF">g.15947</name>
</gene>
<dbReference type="GO" id="GO:0033554">
    <property type="term" value="P:cellular response to stress"/>
    <property type="evidence" value="ECO:0007669"/>
    <property type="project" value="TreeGrafter"/>
</dbReference>
<dbReference type="InterPro" id="IPR000866">
    <property type="entry name" value="AhpC/TSA"/>
</dbReference>
<dbReference type="InterPro" id="IPR050217">
    <property type="entry name" value="Peroxiredoxin"/>
</dbReference>
<proteinExistence type="inferred from homology"/>
<dbReference type="InterPro" id="IPR013766">
    <property type="entry name" value="Thioredoxin_domain"/>
</dbReference>
<dbReference type="EC" id="1.11.1.24" evidence="2"/>
<dbReference type="Gene3D" id="3.40.30.10">
    <property type="entry name" value="Glutaredoxin"/>
    <property type="match status" value="1"/>
</dbReference>
<dbReference type="EMBL" id="GEBQ01001499">
    <property type="protein sequence ID" value="JAT38478.1"/>
    <property type="molecule type" value="Transcribed_RNA"/>
</dbReference>
<dbReference type="PANTHER" id="PTHR10681">
    <property type="entry name" value="THIOREDOXIN PEROXIDASE"/>
    <property type="match status" value="1"/>
</dbReference>
<comment type="catalytic activity">
    <reaction evidence="7">
        <text>a hydroperoxide + [thioredoxin]-dithiol = an alcohol + [thioredoxin]-disulfide + H2O</text>
        <dbReference type="Rhea" id="RHEA:62620"/>
        <dbReference type="Rhea" id="RHEA-COMP:10698"/>
        <dbReference type="Rhea" id="RHEA-COMP:10700"/>
        <dbReference type="ChEBI" id="CHEBI:15377"/>
        <dbReference type="ChEBI" id="CHEBI:29950"/>
        <dbReference type="ChEBI" id="CHEBI:30879"/>
        <dbReference type="ChEBI" id="CHEBI:35924"/>
        <dbReference type="ChEBI" id="CHEBI:50058"/>
        <dbReference type="EC" id="1.11.1.24"/>
    </reaction>
</comment>
<dbReference type="InterPro" id="IPR036249">
    <property type="entry name" value="Thioredoxin-like_sf"/>
</dbReference>
<evidence type="ECO:0000259" key="9">
    <source>
        <dbReference type="PROSITE" id="PS51352"/>
    </source>
</evidence>
<evidence type="ECO:0000256" key="5">
    <source>
        <dbReference type="ARBA" id="ARBA00023002"/>
    </source>
</evidence>
<comment type="similarity">
    <text evidence="1">Belongs to the peroxiredoxin family. AhpC/Prx1 subfamily.</text>
</comment>
<sequence>MMATNPGPVKQENSVVVQNIKSDSQDETDNSSTLNSTPPKKRKPTSRNQQKYRKAWEHYPEFKAWLESVENNVYKARCKLCCKVLVADLSVLQCHALSLKHIRNVEESDVAKQALDSLSAHGSRRPSEPPSRALFKREHQSRPRFEKLKSKEPSEEISLDSLSIADPHSEGSSFTPEGGYIEPITIDMSQVHHVSTTRKPAEPASFTSKAVVTKPAPPWKATAIVNGHVTRLELNDYKGRYLILFFYPQDFSAVCPTELLALSDRVLEFRALQTEIVACSVDSHLTHLAWARTPRAEGGLGNPKIPLLADPTHSIARDYGILLPDLGHTLRAHFIIDRRGVLRHMQINDLGVGRSIDEMLRITQALQHVDETETGCPVDWKPGMPNV</sequence>
<dbReference type="GO" id="GO:0005783">
    <property type="term" value="C:endoplasmic reticulum"/>
    <property type="evidence" value="ECO:0007669"/>
    <property type="project" value="TreeGrafter"/>
</dbReference>
<dbReference type="GO" id="GO:0005829">
    <property type="term" value="C:cytosol"/>
    <property type="evidence" value="ECO:0007669"/>
    <property type="project" value="TreeGrafter"/>
</dbReference>
<feature type="compositionally biased region" description="Basic and acidic residues" evidence="8">
    <location>
        <begin position="135"/>
        <end position="154"/>
    </location>
</feature>
<dbReference type="AlphaFoldDB" id="A0A1B6MRD9"/>
<keyword evidence="5" id="KW-0560">Oxidoreductase</keyword>
<evidence type="ECO:0000256" key="4">
    <source>
        <dbReference type="ARBA" id="ARBA00022862"/>
    </source>
</evidence>
<dbReference type="SUPFAM" id="SSF52833">
    <property type="entry name" value="Thioredoxin-like"/>
    <property type="match status" value="1"/>
</dbReference>
<feature type="region of interest" description="Disordered" evidence="8">
    <location>
        <begin position="1"/>
        <end position="52"/>
    </location>
</feature>
<protein>
    <recommendedName>
        <fullName evidence="2">thioredoxin-dependent peroxiredoxin</fullName>
        <ecNumber evidence="2">1.11.1.24</ecNumber>
    </recommendedName>
</protein>
<evidence type="ECO:0000256" key="7">
    <source>
        <dbReference type="ARBA" id="ARBA00049091"/>
    </source>
</evidence>
<feature type="compositionally biased region" description="Basic residues" evidence="8">
    <location>
        <begin position="39"/>
        <end position="52"/>
    </location>
</feature>
<evidence type="ECO:0000313" key="10">
    <source>
        <dbReference type="EMBL" id="JAT38478.1"/>
    </source>
</evidence>
<feature type="compositionally biased region" description="Polar residues" evidence="8">
    <location>
        <begin position="11"/>
        <end position="22"/>
    </location>
</feature>